<feature type="coiled-coil region" evidence="1">
    <location>
        <begin position="224"/>
        <end position="256"/>
    </location>
</feature>
<protein>
    <submittedName>
        <fullName evidence="4">Uncharacterized protein</fullName>
    </submittedName>
</protein>
<keyword evidence="3" id="KW-1133">Transmembrane helix</keyword>
<keyword evidence="1" id="KW-0175">Coiled coil</keyword>
<name>A0ABW1NVF8_9ACTN</name>
<dbReference type="RefSeq" id="WP_380761658.1">
    <property type="nucleotide sequence ID" value="NZ_JBHSRF010000088.1"/>
</dbReference>
<feature type="transmembrane region" description="Helical" evidence="3">
    <location>
        <begin position="6"/>
        <end position="23"/>
    </location>
</feature>
<dbReference type="Proteomes" id="UP001596137">
    <property type="component" value="Unassembled WGS sequence"/>
</dbReference>
<evidence type="ECO:0000256" key="1">
    <source>
        <dbReference type="SAM" id="Coils"/>
    </source>
</evidence>
<evidence type="ECO:0000256" key="3">
    <source>
        <dbReference type="SAM" id="Phobius"/>
    </source>
</evidence>
<feature type="compositionally biased region" description="Acidic residues" evidence="2">
    <location>
        <begin position="124"/>
        <end position="137"/>
    </location>
</feature>
<proteinExistence type="predicted"/>
<evidence type="ECO:0000256" key="2">
    <source>
        <dbReference type="SAM" id="MobiDB-lite"/>
    </source>
</evidence>
<keyword evidence="5" id="KW-1185">Reference proteome</keyword>
<keyword evidence="3" id="KW-0472">Membrane</keyword>
<feature type="region of interest" description="Disordered" evidence="2">
    <location>
        <begin position="65"/>
        <end position="85"/>
    </location>
</feature>
<reference evidence="5" key="1">
    <citation type="journal article" date="2019" name="Int. J. Syst. Evol. Microbiol.">
        <title>The Global Catalogue of Microorganisms (GCM) 10K type strain sequencing project: providing services to taxonomists for standard genome sequencing and annotation.</title>
        <authorList>
            <consortium name="The Broad Institute Genomics Platform"/>
            <consortium name="The Broad Institute Genome Sequencing Center for Infectious Disease"/>
            <person name="Wu L."/>
            <person name="Ma J."/>
        </authorList>
    </citation>
    <scope>NUCLEOTIDE SEQUENCE [LARGE SCALE GENOMIC DNA]</scope>
    <source>
        <strain evidence="5">JCM 30346</strain>
    </source>
</reference>
<keyword evidence="3" id="KW-0812">Transmembrane</keyword>
<dbReference type="EMBL" id="JBHSRF010000088">
    <property type="protein sequence ID" value="MFC6086452.1"/>
    <property type="molecule type" value="Genomic_DNA"/>
</dbReference>
<evidence type="ECO:0000313" key="5">
    <source>
        <dbReference type="Proteomes" id="UP001596137"/>
    </source>
</evidence>
<feature type="transmembrane region" description="Helical" evidence="3">
    <location>
        <begin position="193"/>
        <end position="211"/>
    </location>
</feature>
<comment type="caution">
    <text evidence="4">The sequence shown here is derived from an EMBL/GenBank/DDBJ whole genome shotgun (WGS) entry which is preliminary data.</text>
</comment>
<accession>A0ABW1NVF8</accession>
<evidence type="ECO:0000313" key="4">
    <source>
        <dbReference type="EMBL" id="MFC6086452.1"/>
    </source>
</evidence>
<feature type="region of interest" description="Disordered" evidence="2">
    <location>
        <begin position="102"/>
        <end position="156"/>
    </location>
</feature>
<organism evidence="4 5">
    <name type="scientific">Sphaerisporangium aureirubrum</name>
    <dbReference type="NCBI Taxonomy" id="1544736"/>
    <lineage>
        <taxon>Bacteria</taxon>
        <taxon>Bacillati</taxon>
        <taxon>Actinomycetota</taxon>
        <taxon>Actinomycetes</taxon>
        <taxon>Streptosporangiales</taxon>
        <taxon>Streptosporangiaceae</taxon>
        <taxon>Sphaerisporangium</taxon>
    </lineage>
</organism>
<feature type="transmembrane region" description="Helical" evidence="3">
    <location>
        <begin position="168"/>
        <end position="187"/>
    </location>
</feature>
<gene>
    <name evidence="4" type="ORF">ACFP1K_35140</name>
</gene>
<sequence>MSSAFLYLGIVVMWLCVLVPMWLRRDRHALEHAEPYADYPDGDTLTDMSSSPIVVHPDDDTMDLPVPSGQAPATGVPANPAEDRSATLPKAEAVLRHEIIGSRHERAKATAPQAGEAWERPPEEQLDQEPQDEEPQEQEALGADAAPERLSPAESRRRARVMARRRRWLLWSVLLHAGTYVACITGWLPWWALTPSVLVLAGYLMMLRVAVSTDRDRRAAAARAHAEQERRAREHREAEELAAQQAEADVLEFRRRAEPFDQYADRHRRAVGD</sequence>